<dbReference type="InterPro" id="IPR034261">
    <property type="entry name" value="CNOT4_RRM"/>
</dbReference>
<feature type="domain" description="C3H1-type" evidence="6">
    <location>
        <begin position="234"/>
        <end position="261"/>
    </location>
</feature>
<feature type="compositionally biased region" description="Low complexity" evidence="3">
    <location>
        <begin position="282"/>
        <end position="298"/>
    </location>
</feature>
<keyword evidence="1" id="KW-0694">RNA-binding</keyword>
<evidence type="ECO:0000313" key="8">
    <source>
        <dbReference type="Proteomes" id="UP000422736"/>
    </source>
</evidence>
<dbReference type="PANTHER" id="PTHR12603:SF0">
    <property type="entry name" value="CCR4-NOT TRANSCRIPTION COMPLEX SUBUNIT 4"/>
    <property type="match status" value="1"/>
</dbReference>
<dbReference type="InterPro" id="IPR000571">
    <property type="entry name" value="Znf_CCCH"/>
</dbReference>
<feature type="compositionally biased region" description="Basic and acidic residues" evidence="3">
    <location>
        <begin position="104"/>
        <end position="129"/>
    </location>
</feature>
<dbReference type="Pfam" id="PF14570">
    <property type="entry name" value="zf-RING_4"/>
    <property type="match status" value="1"/>
</dbReference>
<organism evidence="7 8">
    <name type="scientific">Kluyveromyces marxianus</name>
    <name type="common">Yeast</name>
    <name type="synonym">Candida kefyr</name>
    <dbReference type="NCBI Taxonomy" id="4911"/>
    <lineage>
        <taxon>Eukaryota</taxon>
        <taxon>Fungi</taxon>
        <taxon>Dikarya</taxon>
        <taxon>Ascomycota</taxon>
        <taxon>Saccharomycotina</taxon>
        <taxon>Saccharomycetes</taxon>
        <taxon>Saccharomycetales</taxon>
        <taxon>Saccharomycetaceae</taxon>
        <taxon>Kluyveromyces</taxon>
    </lineage>
</organism>
<dbReference type="PROSITE" id="PS50089">
    <property type="entry name" value="ZF_RING_2"/>
    <property type="match status" value="1"/>
</dbReference>
<dbReference type="InterPro" id="IPR003954">
    <property type="entry name" value="RRM_euk-type"/>
</dbReference>
<feature type="domain" description="RING-type" evidence="4">
    <location>
        <begin position="38"/>
        <end position="83"/>
    </location>
</feature>
<evidence type="ECO:0000259" key="5">
    <source>
        <dbReference type="PROSITE" id="PS50102"/>
    </source>
</evidence>
<dbReference type="InterPro" id="IPR039515">
    <property type="entry name" value="NOT4_mRING-HC-C4C4"/>
</dbReference>
<feature type="compositionally biased region" description="Polar residues" evidence="3">
    <location>
        <begin position="307"/>
        <end position="318"/>
    </location>
</feature>
<dbReference type="CDD" id="cd16618">
    <property type="entry name" value="mRING-HC-C4C4_CNOT4"/>
    <property type="match status" value="1"/>
</dbReference>
<dbReference type="SUPFAM" id="SSF57850">
    <property type="entry name" value="RING/U-box"/>
    <property type="match status" value="1"/>
</dbReference>
<feature type="region of interest" description="Disordered" evidence="3">
    <location>
        <begin position="268"/>
        <end position="339"/>
    </location>
</feature>
<dbReference type="InterPro" id="IPR013083">
    <property type="entry name" value="Znf_RING/FYVE/PHD"/>
</dbReference>
<feature type="zinc finger region" description="C3H1-type" evidence="2">
    <location>
        <begin position="234"/>
        <end position="261"/>
    </location>
</feature>
<feature type="region of interest" description="Disordered" evidence="3">
    <location>
        <begin position="104"/>
        <end position="131"/>
    </location>
</feature>
<evidence type="ECO:0000313" key="7">
    <source>
        <dbReference type="EMBL" id="QGN18158.1"/>
    </source>
</evidence>
<protein>
    <submittedName>
        <fullName evidence="7">General negative regulator of transcription subunit 4</fullName>
    </submittedName>
</protein>
<dbReference type="Gene3D" id="3.30.70.330">
    <property type="match status" value="1"/>
</dbReference>
<dbReference type="Gene3D" id="3.30.40.10">
    <property type="entry name" value="Zinc/RING finger domain, C3HC4 (zinc finger)"/>
    <property type="match status" value="1"/>
</dbReference>
<dbReference type="SMART" id="SM00361">
    <property type="entry name" value="RRM_1"/>
    <property type="match status" value="1"/>
</dbReference>
<evidence type="ECO:0000259" key="4">
    <source>
        <dbReference type="PROSITE" id="PS50089"/>
    </source>
</evidence>
<dbReference type="Proteomes" id="UP000422736">
    <property type="component" value="Chromosome 7"/>
</dbReference>
<evidence type="ECO:0000259" key="6">
    <source>
        <dbReference type="PROSITE" id="PS50103"/>
    </source>
</evidence>
<dbReference type="EMBL" id="CP015061">
    <property type="protein sequence ID" value="QGN18158.1"/>
    <property type="molecule type" value="Genomic_DNA"/>
</dbReference>
<dbReference type="SUPFAM" id="SSF54928">
    <property type="entry name" value="RNA-binding domain, RBD"/>
    <property type="match status" value="1"/>
</dbReference>
<reference evidence="7 8" key="1">
    <citation type="submission" date="2016-03" db="EMBL/GenBank/DDBJ databases">
        <title>How can Kluyveromyces marxianus grow so fast - potential evolutionary course in Saccharomyces Complex revealed by comparative genomics.</title>
        <authorList>
            <person name="Mo W."/>
            <person name="Lu W."/>
            <person name="Yang X."/>
            <person name="Qi J."/>
            <person name="Lv H."/>
        </authorList>
    </citation>
    <scope>NUCLEOTIDE SEQUENCE [LARGE SCALE GENOMIC DNA]</scope>
    <source>
        <strain evidence="7 8">FIM1</strain>
    </source>
</reference>
<feature type="compositionally biased region" description="Low complexity" evidence="3">
    <location>
        <begin position="364"/>
        <end position="393"/>
    </location>
</feature>
<evidence type="ECO:0000256" key="1">
    <source>
        <dbReference type="PROSITE-ProRule" id="PRU00176"/>
    </source>
</evidence>
<dbReference type="InterPro" id="IPR035979">
    <property type="entry name" value="RBD_domain_sf"/>
</dbReference>
<dbReference type="CDD" id="cd12438">
    <property type="entry name" value="RRM_CNOT4"/>
    <property type="match status" value="1"/>
</dbReference>
<dbReference type="InterPro" id="IPR039780">
    <property type="entry name" value="Mot2"/>
</dbReference>
<feature type="region of interest" description="Disordered" evidence="3">
    <location>
        <begin position="364"/>
        <end position="403"/>
    </location>
</feature>
<sequence>MMTAATENPHVHQNQHEIQKALSNYDTSFLSDDEEDLCPLCIEPLDVMDKHFKPCPCGYQICQFCYNNIRQNPELNGRCPACRRKYDDESVEYIVLSPEELKLERSKQARKERERKQRERERRENDTHNRKQLAGMRVIQKNLVYVIGLNPPYPYEELPSILRSDKYFGQYGKINKIVINKKTGHEHHSVSSSSSHVNSGYGIYVTFSRKDDAAKCIQAIDGIYIDGHPVKAAYGTTKYCSSYLRGQPCPNPNCMFLHEPGEEADAFNNSRKEHSHHPHAPPALAKTTTSASSTPKLAHASLRTEDANSITSAGSNSKPTPPVLTPAPVPSGSNPWGISQAPTPVSTIFNKTVTSTTFPTLSSSLADGSHSSAPGTPINAGSASTTNASSGNSSKKKGEKTYEDPYDPMATCIKFLDQTFKFLSDIPERNYSFNSSMLSDETYKSYPSLFSFDRITCSEQSDNVLGAKLCDMLAIKPVDHMSSLLPFLQSKTTPTVLPPGIAVQQQQQQQVVQQQQQQQHQQQQQQQQISLQMQMQAQQGISHPMMNPPQSNSSDLLNQLIHGKKQTATV</sequence>
<feature type="compositionally biased region" description="Pro residues" evidence="3">
    <location>
        <begin position="319"/>
        <end position="329"/>
    </location>
</feature>
<proteinExistence type="predicted"/>
<dbReference type="PROSITE" id="PS50102">
    <property type="entry name" value="RRM"/>
    <property type="match status" value="1"/>
</dbReference>
<name>A0ABX6F783_KLUMA</name>
<keyword evidence="2" id="KW-0862">Zinc</keyword>
<accession>A0ABX6F783</accession>
<dbReference type="InterPro" id="IPR001841">
    <property type="entry name" value="Znf_RING"/>
</dbReference>
<evidence type="ECO:0000256" key="2">
    <source>
        <dbReference type="PROSITE-ProRule" id="PRU00723"/>
    </source>
</evidence>
<gene>
    <name evidence="7" type="primary">MOT2</name>
    <name evidence="7" type="ORF">FIM1_4481</name>
</gene>
<feature type="region of interest" description="Disordered" evidence="3">
    <location>
        <begin position="534"/>
        <end position="556"/>
    </location>
</feature>
<keyword evidence="2" id="KW-0863">Zinc-finger</keyword>
<keyword evidence="8" id="KW-1185">Reference proteome</keyword>
<evidence type="ECO:0000256" key="3">
    <source>
        <dbReference type="SAM" id="MobiDB-lite"/>
    </source>
</evidence>
<feature type="domain" description="RRM" evidence="5">
    <location>
        <begin position="142"/>
        <end position="237"/>
    </location>
</feature>
<dbReference type="InterPro" id="IPR000504">
    <property type="entry name" value="RRM_dom"/>
</dbReference>
<keyword evidence="2" id="KW-0479">Metal-binding</keyword>
<dbReference type="PROSITE" id="PS50103">
    <property type="entry name" value="ZF_C3H1"/>
    <property type="match status" value="1"/>
</dbReference>
<dbReference type="PANTHER" id="PTHR12603">
    <property type="entry name" value="CCR4-NOT TRANSCRIPTION COMPLEX RELATED"/>
    <property type="match status" value="1"/>
</dbReference>
<dbReference type="InterPro" id="IPR012677">
    <property type="entry name" value="Nucleotide-bd_a/b_plait_sf"/>
</dbReference>